<dbReference type="Proteomes" id="UP000197290">
    <property type="component" value="Unassembled WGS sequence"/>
</dbReference>
<evidence type="ECO:0000313" key="4">
    <source>
        <dbReference type="Proteomes" id="UP000197290"/>
    </source>
</evidence>
<dbReference type="PANTHER" id="PTHR42748">
    <property type="entry name" value="NITROGEN METABOLITE REPRESSION PROTEIN NMRA FAMILY MEMBER"/>
    <property type="match status" value="1"/>
</dbReference>
<comment type="caution">
    <text evidence="3">The sequence shown here is derived from an EMBL/GenBank/DDBJ whole genome shotgun (WGS) entry which is preliminary data.</text>
</comment>
<accession>A0A245ZNH5</accession>
<dbReference type="AlphaFoldDB" id="A0A245ZNH5"/>
<reference evidence="3 4" key="1">
    <citation type="submission" date="2017-03" db="EMBL/GenBank/DDBJ databases">
        <title>Genome sequence of Sphingomonas dokdonensis DSM 21029.</title>
        <authorList>
            <person name="Poehlein A."/>
            <person name="Wuebbeler J.H."/>
            <person name="Steinbuechel A."/>
            <person name="Daniel R."/>
        </authorList>
    </citation>
    <scope>NUCLEOTIDE SEQUENCE [LARGE SCALE GENOMIC DNA]</scope>
    <source>
        <strain evidence="3 4">DSM 21029</strain>
    </source>
</reference>
<dbReference type="InterPro" id="IPR036291">
    <property type="entry name" value="NAD(P)-bd_dom_sf"/>
</dbReference>
<dbReference type="OrthoDB" id="9771302at2"/>
<evidence type="ECO:0000256" key="1">
    <source>
        <dbReference type="ARBA" id="ARBA00022857"/>
    </source>
</evidence>
<keyword evidence="1" id="KW-0521">NADP</keyword>
<name>A0A245ZNH5_9SPHN</name>
<gene>
    <name evidence="3" type="ORF">SPDO_13110</name>
</gene>
<dbReference type="InterPro" id="IPR016040">
    <property type="entry name" value="NAD(P)-bd_dom"/>
</dbReference>
<proteinExistence type="predicted"/>
<sequence length="253" mass="26156">MKIVIIGGTGLIGRPLLDLLRKAGHKVVAASPSGGIDALTGAGLAEALAGASVVIDVSNAPSFEDEAALSFFRGTTTNIVAASREAGIGHIVALSVVGTDRLQASGYFRAKLAQEQLIAAAQIHFTIVRATQFFEFLATIADGYTRDNGVYLPSIALQPVAAGDISAMLAEVAITAPADGIVEVAGPERAPLAEFTASWLGAHDDPRRITVTADRDYFGAPADDAALVPGSGARIMPTRFDAWLHATTPEHAA</sequence>
<dbReference type="PANTHER" id="PTHR42748:SF3">
    <property type="entry name" value="BLL4366 PROTEIN"/>
    <property type="match status" value="1"/>
</dbReference>
<dbReference type="InterPro" id="IPR051164">
    <property type="entry name" value="NmrA-like_oxidored"/>
</dbReference>
<dbReference type="EMBL" id="NBBI01000002">
    <property type="protein sequence ID" value="OWK31304.1"/>
    <property type="molecule type" value="Genomic_DNA"/>
</dbReference>
<dbReference type="Gene3D" id="3.40.50.720">
    <property type="entry name" value="NAD(P)-binding Rossmann-like Domain"/>
    <property type="match status" value="1"/>
</dbReference>
<dbReference type="RefSeq" id="WP_088366660.1">
    <property type="nucleotide sequence ID" value="NZ_NBBI01000002.1"/>
</dbReference>
<dbReference type="SUPFAM" id="SSF51735">
    <property type="entry name" value="NAD(P)-binding Rossmann-fold domains"/>
    <property type="match status" value="1"/>
</dbReference>
<evidence type="ECO:0000313" key="3">
    <source>
        <dbReference type="EMBL" id="OWK31304.1"/>
    </source>
</evidence>
<protein>
    <submittedName>
        <fullName evidence="3">NmrA-like family protein</fullName>
    </submittedName>
</protein>
<keyword evidence="4" id="KW-1185">Reference proteome</keyword>
<organism evidence="3 4">
    <name type="scientific">Sphingomonas dokdonensis</name>
    <dbReference type="NCBI Taxonomy" id="344880"/>
    <lineage>
        <taxon>Bacteria</taxon>
        <taxon>Pseudomonadati</taxon>
        <taxon>Pseudomonadota</taxon>
        <taxon>Alphaproteobacteria</taxon>
        <taxon>Sphingomonadales</taxon>
        <taxon>Sphingomonadaceae</taxon>
        <taxon>Sphingomonas</taxon>
    </lineage>
</organism>
<dbReference type="Pfam" id="PF13460">
    <property type="entry name" value="NAD_binding_10"/>
    <property type="match status" value="1"/>
</dbReference>
<evidence type="ECO:0000259" key="2">
    <source>
        <dbReference type="Pfam" id="PF13460"/>
    </source>
</evidence>
<feature type="domain" description="NAD(P)-binding" evidence="2">
    <location>
        <begin position="37"/>
        <end position="133"/>
    </location>
</feature>